<sequence>MPHIWQSEIGQNNVDRTRMIATQLQCLIGASGNERAEASALEHPPHNVAQVLLIVNDEHHGTGEI</sequence>
<evidence type="ECO:0000313" key="2">
    <source>
        <dbReference type="Proteomes" id="UP000637628"/>
    </source>
</evidence>
<keyword evidence="2" id="KW-1185">Reference proteome</keyword>
<dbReference type="Proteomes" id="UP000637628">
    <property type="component" value="Unassembled WGS sequence"/>
</dbReference>
<organism evidence="1 2">
    <name type="scientific">Paractinoplanes durhamensis</name>
    <dbReference type="NCBI Taxonomy" id="113563"/>
    <lineage>
        <taxon>Bacteria</taxon>
        <taxon>Bacillati</taxon>
        <taxon>Actinomycetota</taxon>
        <taxon>Actinomycetes</taxon>
        <taxon>Micromonosporales</taxon>
        <taxon>Micromonosporaceae</taxon>
        <taxon>Paractinoplanes</taxon>
    </lineage>
</organism>
<accession>A0ABQ3ZAA9</accession>
<protein>
    <submittedName>
        <fullName evidence="1">Uncharacterized protein</fullName>
    </submittedName>
</protein>
<name>A0ABQ3ZAA9_9ACTN</name>
<gene>
    <name evidence="1" type="ORF">Adu01nite_81200</name>
</gene>
<dbReference type="EMBL" id="BOML01000067">
    <property type="protein sequence ID" value="GIE06770.1"/>
    <property type="molecule type" value="Genomic_DNA"/>
</dbReference>
<proteinExistence type="predicted"/>
<comment type="caution">
    <text evidence="1">The sequence shown here is derived from an EMBL/GenBank/DDBJ whole genome shotgun (WGS) entry which is preliminary data.</text>
</comment>
<evidence type="ECO:0000313" key="1">
    <source>
        <dbReference type="EMBL" id="GIE06770.1"/>
    </source>
</evidence>
<reference evidence="1 2" key="1">
    <citation type="submission" date="2021-01" db="EMBL/GenBank/DDBJ databases">
        <title>Whole genome shotgun sequence of Actinoplanes durhamensis NBRC 14914.</title>
        <authorList>
            <person name="Komaki H."/>
            <person name="Tamura T."/>
        </authorList>
    </citation>
    <scope>NUCLEOTIDE SEQUENCE [LARGE SCALE GENOMIC DNA]</scope>
    <source>
        <strain evidence="1 2">NBRC 14914</strain>
    </source>
</reference>